<evidence type="ECO:0000256" key="4">
    <source>
        <dbReference type="ARBA" id="ARBA00023002"/>
    </source>
</evidence>
<dbReference type="InterPro" id="IPR000415">
    <property type="entry name" value="Nitroreductase-like"/>
</dbReference>
<evidence type="ECO:0000313" key="7">
    <source>
        <dbReference type="Proteomes" id="UP001549162"/>
    </source>
</evidence>
<evidence type="ECO:0000313" key="6">
    <source>
        <dbReference type="EMBL" id="MET3617857.1"/>
    </source>
</evidence>
<protein>
    <recommendedName>
        <fullName evidence="5">Nitroreductase domain-containing protein</fullName>
    </recommendedName>
</protein>
<keyword evidence="3" id="KW-0288">FMN</keyword>
<accession>A0ABV2JAR3</accession>
<gene>
    <name evidence="6" type="ORF">ABID14_001492</name>
</gene>
<dbReference type="EMBL" id="JBEPMA010000009">
    <property type="protein sequence ID" value="MET3617857.1"/>
    <property type="molecule type" value="Genomic_DNA"/>
</dbReference>
<comment type="similarity">
    <text evidence="1">Belongs to the flavin oxidoreductase frp family.</text>
</comment>
<evidence type="ECO:0000256" key="2">
    <source>
        <dbReference type="ARBA" id="ARBA00022630"/>
    </source>
</evidence>
<dbReference type="InterPro" id="IPR029479">
    <property type="entry name" value="Nitroreductase"/>
</dbReference>
<proteinExistence type="inferred from homology"/>
<keyword evidence="7" id="KW-1185">Reference proteome</keyword>
<reference evidence="6 7" key="1">
    <citation type="submission" date="2024-06" db="EMBL/GenBank/DDBJ databases">
        <title>Genomic Encyclopedia of Type Strains, Phase IV (KMG-IV): sequencing the most valuable type-strain genomes for metagenomic binning, comparative biology and taxonomic classification.</title>
        <authorList>
            <person name="Goeker M."/>
        </authorList>
    </citation>
    <scope>NUCLEOTIDE SEQUENCE [LARGE SCALE GENOMIC DNA]</scope>
    <source>
        <strain evidence="6 7">DSM 21460</strain>
    </source>
</reference>
<name>A0ABV2JAR3_9FIRM</name>
<keyword evidence="2" id="KW-0285">Flavoprotein</keyword>
<dbReference type="PANTHER" id="PTHR43425:SF2">
    <property type="entry name" value="OXYGEN-INSENSITIVE NADPH NITROREDUCTASE"/>
    <property type="match status" value="1"/>
</dbReference>
<dbReference type="Pfam" id="PF00881">
    <property type="entry name" value="Nitroreductase"/>
    <property type="match status" value="1"/>
</dbReference>
<organism evidence="6 7">
    <name type="scientific">Peptoniphilus olsenii</name>
    <dbReference type="NCBI Taxonomy" id="411570"/>
    <lineage>
        <taxon>Bacteria</taxon>
        <taxon>Bacillati</taxon>
        <taxon>Bacillota</taxon>
        <taxon>Tissierellia</taxon>
        <taxon>Tissierellales</taxon>
        <taxon>Peptoniphilaceae</taxon>
        <taxon>Peptoniphilus</taxon>
    </lineage>
</organism>
<evidence type="ECO:0000256" key="1">
    <source>
        <dbReference type="ARBA" id="ARBA00008366"/>
    </source>
</evidence>
<dbReference type="SUPFAM" id="SSF55469">
    <property type="entry name" value="FMN-dependent nitroreductase-like"/>
    <property type="match status" value="1"/>
</dbReference>
<dbReference type="PANTHER" id="PTHR43425">
    <property type="entry name" value="OXYGEN-INSENSITIVE NADPH NITROREDUCTASE"/>
    <property type="match status" value="1"/>
</dbReference>
<evidence type="ECO:0000256" key="3">
    <source>
        <dbReference type="ARBA" id="ARBA00022643"/>
    </source>
</evidence>
<sequence length="182" mass="20923">MARAPHLWIFIADINRNYSIACENNEENEVMIGFDKFIQAFTDAIISAQNVVNAAESMGLGTNYFGDIHNDTAHIIELLNLPKLTYPAVGLGFGIPNQDPQIKPKMSMDIKSFIDKYEVFDNYNEVISEYDKEMQTYYDLRDENRRSDKFSTQIIKELGIDLENSSKMFKTLLDQGFILNKE</sequence>
<comment type="caution">
    <text evidence="6">The sequence shown here is derived from an EMBL/GenBank/DDBJ whole genome shotgun (WGS) entry which is preliminary data.</text>
</comment>
<dbReference type="Proteomes" id="UP001549162">
    <property type="component" value="Unassembled WGS sequence"/>
</dbReference>
<keyword evidence="4" id="KW-0560">Oxidoreductase</keyword>
<evidence type="ECO:0000259" key="5">
    <source>
        <dbReference type="Pfam" id="PF00881"/>
    </source>
</evidence>
<dbReference type="InterPro" id="IPR016446">
    <property type="entry name" value="Flavin_OxRdtase_Frp"/>
</dbReference>
<dbReference type="Gene3D" id="3.40.109.10">
    <property type="entry name" value="NADH Oxidase"/>
    <property type="match status" value="1"/>
</dbReference>
<feature type="domain" description="Nitroreductase" evidence="5">
    <location>
        <begin position="39"/>
        <end position="94"/>
    </location>
</feature>